<dbReference type="InterPro" id="IPR020476">
    <property type="entry name" value="Nudix_hydrolase"/>
</dbReference>
<keyword evidence="6" id="KW-1185">Reference proteome</keyword>
<dbReference type="PRINTS" id="PR00502">
    <property type="entry name" value="NUDIXFAMILY"/>
</dbReference>
<evidence type="ECO:0000259" key="4">
    <source>
        <dbReference type="PROSITE" id="PS51462"/>
    </source>
</evidence>
<gene>
    <name evidence="5" type="ORF">MIND_00966900</name>
</gene>
<dbReference type="GeneID" id="59348799"/>
<dbReference type="Pfam" id="PF00293">
    <property type="entry name" value="NUDIX"/>
    <property type="match status" value="1"/>
</dbReference>
<dbReference type="SUPFAM" id="SSF55811">
    <property type="entry name" value="Nudix"/>
    <property type="match status" value="1"/>
</dbReference>
<feature type="region of interest" description="Disordered" evidence="3">
    <location>
        <begin position="106"/>
        <end position="127"/>
    </location>
</feature>
<feature type="region of interest" description="Disordered" evidence="3">
    <location>
        <begin position="1"/>
        <end position="28"/>
    </location>
</feature>
<dbReference type="PROSITE" id="PS51462">
    <property type="entry name" value="NUDIX"/>
    <property type="match status" value="1"/>
</dbReference>
<feature type="compositionally biased region" description="Basic residues" evidence="3">
    <location>
        <begin position="1"/>
        <end position="17"/>
    </location>
</feature>
<proteinExistence type="inferred from homology"/>
<keyword evidence="1 2" id="KW-0378">Hydrolase</keyword>
<name>A0A8H6SD45_9AGAR</name>
<dbReference type="PANTHER" id="PTHR21340:SF0">
    <property type="entry name" value="BIS(5'-NUCLEOSYL)-TETRAPHOSPHATASE [ASYMMETRICAL]"/>
    <property type="match status" value="1"/>
</dbReference>
<dbReference type="Proteomes" id="UP000636479">
    <property type="component" value="Unassembled WGS sequence"/>
</dbReference>
<comment type="similarity">
    <text evidence="2">Belongs to the Nudix hydrolase family.</text>
</comment>
<evidence type="ECO:0000256" key="3">
    <source>
        <dbReference type="SAM" id="MobiDB-lite"/>
    </source>
</evidence>
<evidence type="ECO:0000313" key="5">
    <source>
        <dbReference type="EMBL" id="KAF7297336.1"/>
    </source>
</evidence>
<dbReference type="AlphaFoldDB" id="A0A8H6SD45"/>
<dbReference type="PROSITE" id="PS00893">
    <property type="entry name" value="NUDIX_BOX"/>
    <property type="match status" value="1"/>
</dbReference>
<dbReference type="OrthoDB" id="276276at2759"/>
<evidence type="ECO:0000256" key="2">
    <source>
        <dbReference type="RuleBase" id="RU003476"/>
    </source>
</evidence>
<accession>A0A8H6SD45</accession>
<dbReference type="InterPro" id="IPR015797">
    <property type="entry name" value="NUDIX_hydrolase-like_dom_sf"/>
</dbReference>
<dbReference type="InterPro" id="IPR051325">
    <property type="entry name" value="Nudix_hydrolase_domain"/>
</dbReference>
<dbReference type="EMBL" id="JACAZF010000008">
    <property type="protein sequence ID" value="KAF7297336.1"/>
    <property type="molecule type" value="Genomic_DNA"/>
</dbReference>
<comment type="caution">
    <text evidence="5">The sequence shown here is derived from an EMBL/GenBank/DDBJ whole genome shotgun (WGS) entry which is preliminary data.</text>
</comment>
<dbReference type="GO" id="GO:0004081">
    <property type="term" value="F:bis(5'-nucleosyl)-tetraphosphatase (asymmetrical) activity"/>
    <property type="evidence" value="ECO:0007669"/>
    <property type="project" value="TreeGrafter"/>
</dbReference>
<evidence type="ECO:0000313" key="6">
    <source>
        <dbReference type="Proteomes" id="UP000636479"/>
    </source>
</evidence>
<dbReference type="CDD" id="cd02883">
    <property type="entry name" value="NUDIX_Hydrolase"/>
    <property type="match status" value="1"/>
</dbReference>
<sequence length="246" mass="27764">MFFFNRRRAGGARHSTTHHSAGNAAPPMSEWSTAAVPNSAFASMNLLLGAGMVIFQEETNKIVLCHEKEKKYWFLPRGRKDVGESLEQAALREAYEESGFRVKSLPLYTGTHAPSPPSDPESRNRPNCEPLMITTHAYARRKSFHNNTLSPPGEYLSFWYAGWIPIDAVREEGTGMPDEVNYESYLLTVEQVLEKLGPGSDHEANVVRYAWAVYQHTMQIYAEQEQQQALARGVEEVTESSNRLKL</sequence>
<dbReference type="RefSeq" id="XP_037217695.1">
    <property type="nucleotide sequence ID" value="XM_037366283.1"/>
</dbReference>
<dbReference type="PANTHER" id="PTHR21340">
    <property type="entry name" value="DIADENOSINE 5,5-P1,P4-TETRAPHOSPHATE PYROPHOSPHOHYDROLASE MUTT"/>
    <property type="match status" value="1"/>
</dbReference>
<dbReference type="InterPro" id="IPR020084">
    <property type="entry name" value="NUDIX_hydrolase_CS"/>
</dbReference>
<protein>
    <submittedName>
        <fullName evidence="5">Nudix hydrolase domain-containing protein</fullName>
    </submittedName>
</protein>
<feature type="domain" description="Nudix hydrolase" evidence="4">
    <location>
        <begin position="45"/>
        <end position="214"/>
    </location>
</feature>
<organism evidence="5 6">
    <name type="scientific">Mycena indigotica</name>
    <dbReference type="NCBI Taxonomy" id="2126181"/>
    <lineage>
        <taxon>Eukaryota</taxon>
        <taxon>Fungi</taxon>
        <taxon>Dikarya</taxon>
        <taxon>Basidiomycota</taxon>
        <taxon>Agaricomycotina</taxon>
        <taxon>Agaricomycetes</taxon>
        <taxon>Agaricomycetidae</taxon>
        <taxon>Agaricales</taxon>
        <taxon>Marasmiineae</taxon>
        <taxon>Mycenaceae</taxon>
        <taxon>Mycena</taxon>
    </lineage>
</organism>
<dbReference type="Gene3D" id="3.90.79.10">
    <property type="entry name" value="Nucleoside Triphosphate Pyrophosphohydrolase"/>
    <property type="match status" value="1"/>
</dbReference>
<reference evidence="5" key="1">
    <citation type="submission" date="2020-05" db="EMBL/GenBank/DDBJ databases">
        <title>Mycena genomes resolve the evolution of fungal bioluminescence.</title>
        <authorList>
            <person name="Tsai I.J."/>
        </authorList>
    </citation>
    <scope>NUCLEOTIDE SEQUENCE</scope>
    <source>
        <strain evidence="5">171206Taipei</strain>
    </source>
</reference>
<dbReference type="GO" id="GO:0006167">
    <property type="term" value="P:AMP biosynthetic process"/>
    <property type="evidence" value="ECO:0007669"/>
    <property type="project" value="TreeGrafter"/>
</dbReference>
<evidence type="ECO:0000256" key="1">
    <source>
        <dbReference type="ARBA" id="ARBA00022801"/>
    </source>
</evidence>
<dbReference type="InterPro" id="IPR000086">
    <property type="entry name" value="NUDIX_hydrolase_dom"/>
</dbReference>
<dbReference type="GO" id="GO:0006754">
    <property type="term" value="P:ATP biosynthetic process"/>
    <property type="evidence" value="ECO:0007669"/>
    <property type="project" value="TreeGrafter"/>
</dbReference>